<dbReference type="GO" id="GO:0004332">
    <property type="term" value="F:fructose-bisphosphate aldolase activity"/>
    <property type="evidence" value="ECO:0007669"/>
    <property type="project" value="UniProtKB-EC"/>
</dbReference>
<organism evidence="4 5">
    <name type="scientific">Eisenbergiella tayi</name>
    <dbReference type="NCBI Taxonomy" id="1432052"/>
    <lineage>
        <taxon>Bacteria</taxon>
        <taxon>Bacillati</taxon>
        <taxon>Bacillota</taxon>
        <taxon>Clostridia</taxon>
        <taxon>Lachnospirales</taxon>
        <taxon>Lachnospiraceae</taxon>
        <taxon>Eisenbergiella</taxon>
    </lineage>
</organism>
<dbReference type="InterPro" id="IPR050246">
    <property type="entry name" value="Class_II_FBP_aldolase"/>
</dbReference>
<feature type="binding site" evidence="2">
    <location>
        <position position="199"/>
    </location>
    <ligand>
        <name>dihydroxyacetone phosphate</name>
        <dbReference type="ChEBI" id="CHEBI:57642"/>
    </ligand>
</feature>
<dbReference type="SUPFAM" id="SSF51569">
    <property type="entry name" value="Aldolase"/>
    <property type="match status" value="1"/>
</dbReference>
<evidence type="ECO:0000313" key="4">
    <source>
        <dbReference type="EMBL" id="ODM11825.1"/>
    </source>
</evidence>
<feature type="binding site" evidence="2">
    <location>
        <begin position="228"/>
        <end position="230"/>
    </location>
    <ligand>
        <name>dihydroxyacetone phosphate</name>
        <dbReference type="ChEBI" id="CHEBI:57642"/>
    </ligand>
</feature>
<keyword evidence="3" id="KW-0862">Zinc</keyword>
<dbReference type="Proteomes" id="UP000095003">
    <property type="component" value="Unassembled WGS sequence"/>
</dbReference>
<dbReference type="InterPro" id="IPR013785">
    <property type="entry name" value="Aldolase_TIM"/>
</dbReference>
<dbReference type="RefSeq" id="WP_081329947.1">
    <property type="nucleotide sequence ID" value="NZ_DBFYTC010000210.1"/>
</dbReference>
<gene>
    <name evidence="4" type="primary">fba_3</name>
    <name evidence="4" type="ORF">BEH84_02440</name>
</gene>
<feature type="binding site" evidence="3">
    <location>
        <position position="198"/>
    </location>
    <ligand>
        <name>Zn(2+)</name>
        <dbReference type="ChEBI" id="CHEBI:29105"/>
        <label>1</label>
        <note>catalytic</note>
    </ligand>
</feature>
<dbReference type="AlphaFoldDB" id="A0A1E3ASY1"/>
<dbReference type="EMBL" id="MCGI01000002">
    <property type="protein sequence ID" value="ODM11825.1"/>
    <property type="molecule type" value="Genomic_DNA"/>
</dbReference>
<accession>A0A1E3ASY1</accession>
<evidence type="ECO:0000256" key="1">
    <source>
        <dbReference type="PIRSR" id="PIRSR001359-1"/>
    </source>
</evidence>
<keyword evidence="3" id="KW-0479">Metal-binding</keyword>
<evidence type="ECO:0000256" key="2">
    <source>
        <dbReference type="PIRSR" id="PIRSR001359-2"/>
    </source>
</evidence>
<proteinExistence type="predicted"/>
<feature type="binding site" evidence="3">
    <location>
        <position position="123"/>
    </location>
    <ligand>
        <name>Zn(2+)</name>
        <dbReference type="ChEBI" id="CHEBI:29105"/>
        <label>2</label>
    </ligand>
</feature>
<dbReference type="PANTHER" id="PTHR30304">
    <property type="entry name" value="D-TAGATOSE-1,6-BISPHOSPHATE ALDOLASE"/>
    <property type="match status" value="1"/>
</dbReference>
<dbReference type="GO" id="GO:0008270">
    <property type="term" value="F:zinc ion binding"/>
    <property type="evidence" value="ECO:0007669"/>
    <property type="project" value="InterPro"/>
</dbReference>
<dbReference type="NCBIfam" id="TIGR00167">
    <property type="entry name" value="cbbA"/>
    <property type="match status" value="1"/>
</dbReference>
<keyword evidence="4" id="KW-0456">Lyase</keyword>
<dbReference type="InterPro" id="IPR000771">
    <property type="entry name" value="FBA_II"/>
</dbReference>
<feature type="binding site" evidence="3">
    <location>
        <position position="102"/>
    </location>
    <ligand>
        <name>Zn(2+)</name>
        <dbReference type="ChEBI" id="CHEBI:29105"/>
        <label>1</label>
        <note>catalytic</note>
    </ligand>
</feature>
<dbReference type="PIRSF" id="PIRSF001359">
    <property type="entry name" value="F_bP_aldolase_II"/>
    <property type="match status" value="1"/>
</dbReference>
<feature type="binding site" evidence="3">
    <location>
        <position position="153"/>
    </location>
    <ligand>
        <name>Zn(2+)</name>
        <dbReference type="ChEBI" id="CHEBI:29105"/>
        <label>2</label>
    </ligand>
</feature>
<dbReference type="GO" id="GO:0005975">
    <property type="term" value="P:carbohydrate metabolic process"/>
    <property type="evidence" value="ECO:0007669"/>
    <property type="project" value="InterPro"/>
</dbReference>
<dbReference type="Pfam" id="PF01116">
    <property type="entry name" value="F_bP_aldolase"/>
    <property type="match status" value="1"/>
</dbReference>
<dbReference type="PANTHER" id="PTHR30304:SF0">
    <property type="entry name" value="D-TAGATOSE-1,6-BISPHOSPHATE ALDOLASE SUBUNIT GATY-RELATED"/>
    <property type="match status" value="1"/>
</dbReference>
<comment type="caution">
    <text evidence="4">The sequence shown here is derived from an EMBL/GenBank/DDBJ whole genome shotgun (WGS) entry which is preliminary data.</text>
</comment>
<evidence type="ECO:0000256" key="3">
    <source>
        <dbReference type="PIRSR" id="PIRSR001359-3"/>
    </source>
</evidence>
<dbReference type="GeneID" id="93303835"/>
<feature type="active site" description="Proton donor" evidence="1">
    <location>
        <position position="101"/>
    </location>
</feature>
<protein>
    <submittedName>
        <fullName evidence="4">Fructose-bisphosphate aldolase</fullName>
        <ecNumber evidence="4">4.1.2.13</ecNumber>
    </submittedName>
</protein>
<reference evidence="4 5" key="1">
    <citation type="submission" date="2016-07" db="EMBL/GenBank/DDBJ databases">
        <title>Characterization of isolates of Eisenbergiella tayi derived from blood cultures, using whole genome sequencing.</title>
        <authorList>
            <person name="Burdz T."/>
            <person name="Wiebe D."/>
            <person name="Huynh C."/>
            <person name="Bernard K."/>
        </authorList>
    </citation>
    <scope>NUCLEOTIDE SEQUENCE [LARGE SCALE GENOMIC DNA]</scope>
    <source>
        <strain evidence="4 5">NML 120489</strain>
    </source>
</reference>
<dbReference type="Gene3D" id="3.20.20.70">
    <property type="entry name" value="Aldolase class I"/>
    <property type="match status" value="1"/>
</dbReference>
<dbReference type="EC" id="4.1.2.13" evidence="4"/>
<evidence type="ECO:0000313" key="5">
    <source>
        <dbReference type="Proteomes" id="UP000095003"/>
    </source>
</evidence>
<sequence>MMKKSDHIQNGENEMADIQNLTKLLADAREKGYAVGSFSARYTKLIRPIIQAAINTNSPVIVQLSEKEVIRHKVGIKEFADEFYRVAEELDPQIPLSLHLDHTKTLDVIKEALEAGFTSVMIDASEKDFDENTAITQRVMEMAEPYHATVEAELGKIGTTDFAETDTDEELYTNPEEAAEFCRLTGVDCLAVSVGTAHGVYTVRQPKVDYERLEAINRLTDTPLVLHGGSGVPSEMVVKAAQIPTGGVSKVNIATDIELAMLAVIGREGHMTEEELNACTAEQIEKSREAVRLLVEDKIRNYLLSENRA</sequence>
<comment type="cofactor">
    <cofactor evidence="3">
        <name>Zn(2+)</name>
        <dbReference type="ChEBI" id="CHEBI:29105"/>
    </cofactor>
    <text evidence="3">Binds 2 Zn(2+) ions per subunit. One is catalytic and the other provides a structural contribution.</text>
</comment>
<feature type="binding site" evidence="3">
    <location>
        <position position="227"/>
    </location>
    <ligand>
        <name>Zn(2+)</name>
        <dbReference type="ChEBI" id="CHEBI:29105"/>
        <label>1</label>
        <note>catalytic</note>
    </ligand>
</feature>
<dbReference type="CDD" id="cd00947">
    <property type="entry name" value="TBP_aldolase_IIB"/>
    <property type="match status" value="1"/>
</dbReference>
<name>A0A1E3ASY1_9FIRM</name>
<feature type="binding site" evidence="2">
    <location>
        <begin position="252"/>
        <end position="255"/>
    </location>
    <ligand>
        <name>dihydroxyacetone phosphate</name>
        <dbReference type="ChEBI" id="CHEBI:57642"/>
    </ligand>
</feature>